<dbReference type="PANTHER" id="PTHR43415:SF3">
    <property type="entry name" value="GNAT-FAMILY ACETYLTRANSFERASE"/>
    <property type="match status" value="1"/>
</dbReference>
<gene>
    <name evidence="2" type="ORF">COY16_03450</name>
</gene>
<dbReference type="PROSITE" id="PS51186">
    <property type="entry name" value="GNAT"/>
    <property type="match status" value="1"/>
</dbReference>
<feature type="domain" description="N-acetyltransferase" evidence="1">
    <location>
        <begin position="19"/>
        <end position="180"/>
    </location>
</feature>
<sequence length="188" mass="21640">MHFPGAKIEDFTSKSGKKVILRYIQEDDAVELCRYINELSKEDTFIRFSGETISLGEEQKYVQDQIAKILRGDATPIVVLHDDTIIGHSSVERNFIDKKRGLHIGDFGLSVAREYRGDWIGQKLMETVIEQAKTQMHDLKIIRLNVYGSNSAAQNLYKKMGFQEYGRLPEGVLYKKEYLDLIEMYLAI</sequence>
<organism evidence="2 3">
    <name type="scientific">Candidatus Roizmanbacteria bacterium CG_4_10_14_0_2_um_filter_39_13</name>
    <dbReference type="NCBI Taxonomy" id="1974825"/>
    <lineage>
        <taxon>Bacteria</taxon>
        <taxon>Candidatus Roizmaniibacteriota</taxon>
    </lineage>
</organism>
<evidence type="ECO:0000313" key="3">
    <source>
        <dbReference type="Proteomes" id="UP000228503"/>
    </source>
</evidence>
<reference evidence="3" key="1">
    <citation type="submission" date="2017-09" db="EMBL/GenBank/DDBJ databases">
        <title>Depth-based differentiation of microbial function through sediment-hosted aquifers and enrichment of novel symbionts in the deep terrestrial subsurface.</title>
        <authorList>
            <person name="Probst A.J."/>
            <person name="Ladd B."/>
            <person name="Jarett J.K."/>
            <person name="Geller-Mcgrath D.E."/>
            <person name="Sieber C.M.K."/>
            <person name="Emerson J.B."/>
            <person name="Anantharaman K."/>
            <person name="Thomas B.C."/>
            <person name="Malmstrom R."/>
            <person name="Stieglmeier M."/>
            <person name="Klingl A."/>
            <person name="Woyke T."/>
            <person name="Ryan C.M."/>
            <person name="Banfield J.F."/>
        </authorList>
    </citation>
    <scope>NUCLEOTIDE SEQUENCE [LARGE SCALE GENOMIC DNA]</scope>
</reference>
<accession>A0A2M7TYG0</accession>
<dbReference type="PANTHER" id="PTHR43415">
    <property type="entry name" value="SPERMIDINE N(1)-ACETYLTRANSFERASE"/>
    <property type="match status" value="1"/>
</dbReference>
<dbReference type="InterPro" id="IPR000182">
    <property type="entry name" value="GNAT_dom"/>
</dbReference>
<dbReference type="InterPro" id="IPR016181">
    <property type="entry name" value="Acyl_CoA_acyltransferase"/>
</dbReference>
<dbReference type="SUPFAM" id="SSF55729">
    <property type="entry name" value="Acyl-CoA N-acyltransferases (Nat)"/>
    <property type="match status" value="1"/>
</dbReference>
<dbReference type="CDD" id="cd04301">
    <property type="entry name" value="NAT_SF"/>
    <property type="match status" value="1"/>
</dbReference>
<evidence type="ECO:0000313" key="2">
    <source>
        <dbReference type="EMBL" id="PIZ62839.1"/>
    </source>
</evidence>
<proteinExistence type="predicted"/>
<name>A0A2M7TYG0_9BACT</name>
<dbReference type="Proteomes" id="UP000228503">
    <property type="component" value="Unassembled WGS sequence"/>
</dbReference>
<protein>
    <recommendedName>
        <fullName evidence="1">N-acetyltransferase domain-containing protein</fullName>
    </recommendedName>
</protein>
<evidence type="ECO:0000259" key="1">
    <source>
        <dbReference type="PROSITE" id="PS51186"/>
    </source>
</evidence>
<dbReference type="GO" id="GO:0016747">
    <property type="term" value="F:acyltransferase activity, transferring groups other than amino-acyl groups"/>
    <property type="evidence" value="ECO:0007669"/>
    <property type="project" value="InterPro"/>
</dbReference>
<dbReference type="Gene3D" id="3.40.630.30">
    <property type="match status" value="1"/>
</dbReference>
<dbReference type="EMBL" id="PFOB01000043">
    <property type="protein sequence ID" value="PIZ62839.1"/>
    <property type="molecule type" value="Genomic_DNA"/>
</dbReference>
<dbReference type="AlphaFoldDB" id="A0A2M7TYG0"/>
<dbReference type="Pfam" id="PF00583">
    <property type="entry name" value="Acetyltransf_1"/>
    <property type="match status" value="1"/>
</dbReference>
<comment type="caution">
    <text evidence="2">The sequence shown here is derived from an EMBL/GenBank/DDBJ whole genome shotgun (WGS) entry which is preliminary data.</text>
</comment>